<keyword evidence="1" id="KW-1133">Transmembrane helix</keyword>
<dbReference type="GO" id="GO:0004180">
    <property type="term" value="F:carboxypeptidase activity"/>
    <property type="evidence" value="ECO:0007669"/>
    <property type="project" value="UniProtKB-KW"/>
</dbReference>
<name>A0ABS1DYA0_RUBGE</name>
<evidence type="ECO:0000313" key="4">
    <source>
        <dbReference type="Proteomes" id="UP001041814"/>
    </source>
</evidence>
<dbReference type="InterPro" id="IPR009045">
    <property type="entry name" value="Zn_M74/Hedgehog-like"/>
</dbReference>
<evidence type="ECO:0000259" key="2">
    <source>
        <dbReference type="Pfam" id="PF13539"/>
    </source>
</evidence>
<sequence>MVIIVVFVYVFLVALGLAFLCLPFIREPVQAFGHRMTDRLRIPAGGTFWRGGGRLQRGLGSLLQAGRDARAAMPLLSPWWLAALALLLLAPALALVLRQWHAYDGFDHTYTHETNARIAELLQGEQLVPPPRLPPDLFTTREVAQARPLADSASRQWELLDADFRQRLLTVFKLMREQHGYEMVLLEGYRSPERQVQLAKLGLAVTHAGAGQSYHQYGLAADCAFLREGRIVISERDAWAARGYEHFGAVADAVGLNWGGAWRTLVDLGHVELPRAGVLPRRATPG</sequence>
<evidence type="ECO:0000256" key="1">
    <source>
        <dbReference type="SAM" id="Phobius"/>
    </source>
</evidence>
<accession>A0ABS1DYA0</accession>
<keyword evidence="1" id="KW-0812">Transmembrane</keyword>
<keyword evidence="3" id="KW-0378">Hydrolase</keyword>
<keyword evidence="4" id="KW-1185">Reference proteome</keyword>
<protein>
    <submittedName>
        <fullName evidence="3">D-alanyl-D-alanine carboxypeptidase</fullName>
    </submittedName>
</protein>
<organism evidence="3 4">
    <name type="scientific">Rubrivivax gelatinosus</name>
    <name type="common">Rhodocyclus gelatinosus</name>
    <name type="synonym">Rhodopseudomonas gelatinosa</name>
    <dbReference type="NCBI Taxonomy" id="28068"/>
    <lineage>
        <taxon>Bacteria</taxon>
        <taxon>Pseudomonadati</taxon>
        <taxon>Pseudomonadota</taxon>
        <taxon>Betaproteobacteria</taxon>
        <taxon>Burkholderiales</taxon>
        <taxon>Sphaerotilaceae</taxon>
        <taxon>Rubrivivax</taxon>
    </lineage>
</organism>
<dbReference type="EMBL" id="NRRU01000064">
    <property type="protein sequence ID" value="MBK1714349.1"/>
    <property type="molecule type" value="Genomic_DNA"/>
</dbReference>
<dbReference type="InterPro" id="IPR039561">
    <property type="entry name" value="Peptidase_M15C"/>
</dbReference>
<proteinExistence type="predicted"/>
<comment type="caution">
    <text evidence="3">The sequence shown here is derived from an EMBL/GenBank/DDBJ whole genome shotgun (WGS) entry which is preliminary data.</text>
</comment>
<dbReference type="Proteomes" id="UP001041814">
    <property type="component" value="Unassembled WGS sequence"/>
</dbReference>
<reference evidence="3" key="1">
    <citation type="submission" date="2017-08" db="EMBL/GenBank/DDBJ databases">
        <authorList>
            <person name="Imhoff J.F."/>
            <person name="Rahn T."/>
            <person name="Kuenzel S."/>
            <person name="Neulinger S.C."/>
        </authorList>
    </citation>
    <scope>NUCLEOTIDE SEQUENCE</scope>
    <source>
        <strain evidence="3">IM 151</strain>
    </source>
</reference>
<keyword evidence="1" id="KW-0472">Membrane</keyword>
<dbReference type="Pfam" id="PF13539">
    <property type="entry name" value="Peptidase_M15_4"/>
    <property type="match status" value="1"/>
</dbReference>
<dbReference type="RefSeq" id="WP_200228540.1">
    <property type="nucleotide sequence ID" value="NZ_NRRT01000022.1"/>
</dbReference>
<dbReference type="Gene3D" id="3.30.1380.10">
    <property type="match status" value="1"/>
</dbReference>
<keyword evidence="3" id="KW-0645">Protease</keyword>
<reference evidence="3" key="2">
    <citation type="journal article" date="2020" name="Microorganisms">
        <title>Osmotic Adaptation and Compatible Solute Biosynthesis of Phototrophic Bacteria as Revealed from Genome Analyses.</title>
        <authorList>
            <person name="Imhoff J.F."/>
            <person name="Rahn T."/>
            <person name="Kunzel S."/>
            <person name="Keller A."/>
            <person name="Neulinger S.C."/>
        </authorList>
    </citation>
    <scope>NUCLEOTIDE SEQUENCE</scope>
    <source>
        <strain evidence="3">IM 151</strain>
    </source>
</reference>
<gene>
    <name evidence="3" type="ORF">CKO43_16375</name>
</gene>
<evidence type="ECO:0000313" key="3">
    <source>
        <dbReference type="EMBL" id="MBK1714349.1"/>
    </source>
</evidence>
<feature type="transmembrane region" description="Helical" evidence="1">
    <location>
        <begin position="6"/>
        <end position="25"/>
    </location>
</feature>
<dbReference type="SUPFAM" id="SSF55166">
    <property type="entry name" value="Hedgehog/DD-peptidase"/>
    <property type="match status" value="1"/>
</dbReference>
<feature type="transmembrane region" description="Helical" evidence="1">
    <location>
        <begin position="79"/>
        <end position="97"/>
    </location>
</feature>
<feature type="domain" description="Peptidase M15C" evidence="2">
    <location>
        <begin position="209"/>
        <end position="273"/>
    </location>
</feature>
<dbReference type="CDD" id="cd14845">
    <property type="entry name" value="L-Ala-D-Glu_peptidase_like"/>
    <property type="match status" value="1"/>
</dbReference>
<keyword evidence="3" id="KW-0121">Carboxypeptidase</keyword>